<dbReference type="OMA" id="AGHERIW"/>
<evidence type="ECO:0000313" key="4">
    <source>
        <dbReference type="Proteomes" id="UP000474640"/>
    </source>
</evidence>
<feature type="region of interest" description="Disordered" evidence="1">
    <location>
        <begin position="312"/>
        <end position="358"/>
    </location>
</feature>
<feature type="region of interest" description="Disordered" evidence="1">
    <location>
        <begin position="88"/>
        <end position="123"/>
    </location>
</feature>
<sequence length="423" mass="45875">MKLQHLSFSTTLLITANHPLASTSPAILPRAEVVEGVPHSLNFGNPITISASLSLGVPSSPSKGLLPPAPPLLTSIIPTFSPPALTTSLLNKSSSSSSSPESITPTHINSSPPSSSSPSSFDDSNNPTSVIWITHTDPLITSLHPAKSTWIQDDYPPQPPTNTSSNHLPTSFLQDNHNITCRNFPSQQSLTICSPTLLVFLFLLFYTGILRVVLYLQEISARQVLELGEVLMGHRDASGGYAWLRNGSWKIRQQPELPGVAMMGLEDMERIGGGGSGGGKGYGTMNGDDDGGDLAGHERIWLQDLDYRRKGVRKGNNTPEEVDTSVTGFNKGKGKLRVDEGGEEGGGRRELTDNQEKELERKRREMVRKTHMRMLDDTKPKRVFYGAVIVAGSVGIVFVILGSLVGVLCKQILRMGRCPFEEV</sequence>
<name>A0A7C8R2E6_ORBOL</name>
<dbReference type="Proteomes" id="UP000474640">
    <property type="component" value="Unassembled WGS sequence"/>
</dbReference>
<dbReference type="EMBL" id="JAABOJ010000067">
    <property type="protein sequence ID" value="KAF3271945.1"/>
    <property type="molecule type" value="Genomic_DNA"/>
</dbReference>
<reference evidence="3 4" key="1">
    <citation type="submission" date="2020-01" db="EMBL/GenBank/DDBJ databases">
        <authorList>
            <person name="Palmer J.M."/>
        </authorList>
    </citation>
    <scope>NUCLEOTIDE SEQUENCE [LARGE SCALE GENOMIC DNA]</scope>
    <source>
        <strain evidence="3 4">TWF970</strain>
    </source>
</reference>
<feature type="compositionally biased region" description="Basic and acidic residues" evidence="1">
    <location>
        <begin position="336"/>
        <end position="358"/>
    </location>
</feature>
<comment type="caution">
    <text evidence="3">The sequence shown here is derived from an EMBL/GenBank/DDBJ whole genome shotgun (WGS) entry which is preliminary data.</text>
</comment>
<feature type="compositionally biased region" description="Low complexity" evidence="1">
    <location>
        <begin position="93"/>
        <end position="123"/>
    </location>
</feature>
<feature type="transmembrane region" description="Helical" evidence="2">
    <location>
        <begin position="383"/>
        <end position="408"/>
    </location>
</feature>
<accession>A0A7C8R2E6</accession>
<keyword evidence="2" id="KW-0812">Transmembrane</keyword>
<feature type="transmembrane region" description="Helical" evidence="2">
    <location>
        <begin position="197"/>
        <end position="216"/>
    </location>
</feature>
<organism evidence="3 4">
    <name type="scientific">Orbilia oligospora</name>
    <name type="common">Nematode-trapping fungus</name>
    <name type="synonym">Arthrobotrys oligospora</name>
    <dbReference type="NCBI Taxonomy" id="2813651"/>
    <lineage>
        <taxon>Eukaryota</taxon>
        <taxon>Fungi</taxon>
        <taxon>Dikarya</taxon>
        <taxon>Ascomycota</taxon>
        <taxon>Pezizomycotina</taxon>
        <taxon>Orbiliomycetes</taxon>
        <taxon>Orbiliales</taxon>
        <taxon>Orbiliaceae</taxon>
        <taxon>Orbilia</taxon>
    </lineage>
</organism>
<evidence type="ECO:0000256" key="2">
    <source>
        <dbReference type="SAM" id="Phobius"/>
    </source>
</evidence>
<evidence type="ECO:0000313" key="3">
    <source>
        <dbReference type="EMBL" id="KAF3271945.1"/>
    </source>
</evidence>
<keyword evidence="2" id="KW-1133">Transmembrane helix</keyword>
<proteinExistence type="predicted"/>
<protein>
    <submittedName>
        <fullName evidence="3">Uncharacterized protein</fullName>
    </submittedName>
</protein>
<evidence type="ECO:0000256" key="1">
    <source>
        <dbReference type="SAM" id="MobiDB-lite"/>
    </source>
</evidence>
<gene>
    <name evidence="3" type="ORF">TWF970_010173</name>
</gene>
<keyword evidence="2" id="KW-0472">Membrane</keyword>
<dbReference type="AlphaFoldDB" id="A0A7C8R2E6"/>
<feature type="compositionally biased region" description="Polar residues" evidence="1">
    <location>
        <begin position="315"/>
        <end position="328"/>
    </location>
</feature>
<dbReference type="OrthoDB" id="5371965at2759"/>